<dbReference type="Proteomes" id="UP000594263">
    <property type="component" value="Unplaced"/>
</dbReference>
<proteinExistence type="inferred from homology"/>
<dbReference type="InterPro" id="IPR038538">
    <property type="entry name" value="MTERF_sf"/>
</dbReference>
<protein>
    <submittedName>
        <fullName evidence="4">Uncharacterized protein</fullName>
    </submittedName>
</protein>
<reference evidence="4" key="1">
    <citation type="submission" date="2021-01" db="UniProtKB">
        <authorList>
            <consortium name="EnsemblPlants"/>
        </authorList>
    </citation>
    <scope>IDENTIFICATION</scope>
</reference>
<accession>A0A7N0RI54</accession>
<dbReference type="PANTHER" id="PTHR13068">
    <property type="entry name" value="CGI-12 PROTEIN-RELATED"/>
    <property type="match status" value="1"/>
</dbReference>
<dbReference type="EnsemblPlants" id="Kaladp0011s0446.1.v1.1">
    <property type="protein sequence ID" value="Kaladp0011s0446.1.v1.1.CDS.1"/>
    <property type="gene ID" value="Kaladp0011s0446.v1.1"/>
</dbReference>
<dbReference type="OMA" id="LCKYGLI"/>
<dbReference type="InterPro" id="IPR003690">
    <property type="entry name" value="MTERF"/>
</dbReference>
<dbReference type="Gramene" id="Kaladp0011s0446.1.v1.1">
    <property type="protein sequence ID" value="Kaladp0011s0446.1.v1.1.CDS.1"/>
    <property type="gene ID" value="Kaladp0011s0446.v1.1"/>
</dbReference>
<keyword evidence="5" id="KW-1185">Reference proteome</keyword>
<dbReference type="GO" id="GO:0009737">
    <property type="term" value="P:response to abscisic acid"/>
    <property type="evidence" value="ECO:0007669"/>
    <property type="project" value="EnsemblPlants"/>
</dbReference>
<dbReference type="GO" id="GO:0005739">
    <property type="term" value="C:mitochondrion"/>
    <property type="evidence" value="ECO:0007669"/>
    <property type="project" value="EnsemblPlants"/>
</dbReference>
<sequence length="331" mass="38220">MVRSVLECSKRLEIDPDEFCACLRALKGLGLSDEAAVKVFEKFPSVVLIGELELGTRVAFLTEIGLERNEVDKVCSTYPEVLGYEVEDRLKPLLDEFMKLGFNACDVRAEVVYDPRILCLELGELSRCLKFLRMMKCRHLIKHRIFKKGDMRAGFEAKLRIDCLCRHGLTIREAFRILRGEPRIVLYPLEDTEKKIDFLKEKLRYEVSGLVEVPEYLGINFEKQIVPRYSVIEHLRSKGGLGCEVGLRGLAKLSRQNFYNLYVKPYPDCEEIYGRYTDRAEVRRSRHPVGLWKIMQPQKCTESEEDVRNMKAFMEASAGCSKRMFENGSHA</sequence>
<evidence type="ECO:0000313" key="5">
    <source>
        <dbReference type="Proteomes" id="UP000594263"/>
    </source>
</evidence>
<keyword evidence="3" id="KW-0809">Transit peptide</keyword>
<dbReference type="GO" id="GO:0009733">
    <property type="term" value="P:response to auxin"/>
    <property type="evidence" value="ECO:0007669"/>
    <property type="project" value="EnsemblPlants"/>
</dbReference>
<comment type="similarity">
    <text evidence="1">Belongs to the mTERF family.</text>
</comment>
<keyword evidence="2" id="KW-0805">Transcription regulation</keyword>
<evidence type="ECO:0000256" key="1">
    <source>
        <dbReference type="ARBA" id="ARBA00007692"/>
    </source>
</evidence>
<dbReference type="AlphaFoldDB" id="A0A7N0RI54"/>
<evidence type="ECO:0000256" key="3">
    <source>
        <dbReference type="ARBA" id="ARBA00022946"/>
    </source>
</evidence>
<dbReference type="Pfam" id="PF02536">
    <property type="entry name" value="mTERF"/>
    <property type="match status" value="2"/>
</dbReference>
<dbReference type="GO" id="GO:0000394">
    <property type="term" value="P:RNA splicing, via endonucleolytic cleavage and ligation"/>
    <property type="evidence" value="ECO:0007669"/>
    <property type="project" value="EnsemblPlants"/>
</dbReference>
<organism evidence="4 5">
    <name type="scientific">Kalanchoe fedtschenkoi</name>
    <name type="common">Lavender scallops</name>
    <name type="synonym">South American air plant</name>
    <dbReference type="NCBI Taxonomy" id="63787"/>
    <lineage>
        <taxon>Eukaryota</taxon>
        <taxon>Viridiplantae</taxon>
        <taxon>Streptophyta</taxon>
        <taxon>Embryophyta</taxon>
        <taxon>Tracheophyta</taxon>
        <taxon>Spermatophyta</taxon>
        <taxon>Magnoliopsida</taxon>
        <taxon>eudicotyledons</taxon>
        <taxon>Gunneridae</taxon>
        <taxon>Pentapetalae</taxon>
        <taxon>Saxifragales</taxon>
        <taxon>Crassulaceae</taxon>
        <taxon>Kalanchoe</taxon>
    </lineage>
</organism>
<dbReference type="SMART" id="SM00733">
    <property type="entry name" value="Mterf"/>
    <property type="match status" value="6"/>
</dbReference>
<dbReference type="GO" id="GO:0009735">
    <property type="term" value="P:response to cytokinin"/>
    <property type="evidence" value="ECO:0007669"/>
    <property type="project" value="EnsemblPlants"/>
</dbReference>
<dbReference type="GO" id="GO:0006353">
    <property type="term" value="P:DNA-templated transcription termination"/>
    <property type="evidence" value="ECO:0007669"/>
    <property type="project" value="UniProtKB-KW"/>
</dbReference>
<name>A0A7N0RI54_KALFE</name>
<dbReference type="GO" id="GO:0009739">
    <property type="term" value="P:response to gibberellin"/>
    <property type="evidence" value="ECO:0007669"/>
    <property type="project" value="EnsemblPlants"/>
</dbReference>
<keyword evidence="2" id="KW-0806">Transcription termination</keyword>
<keyword evidence="2" id="KW-0804">Transcription</keyword>
<evidence type="ECO:0000256" key="2">
    <source>
        <dbReference type="ARBA" id="ARBA00022472"/>
    </source>
</evidence>
<evidence type="ECO:0000313" key="4">
    <source>
        <dbReference type="EnsemblPlants" id="Kaladp0011s0446.1.v1.1.CDS.1"/>
    </source>
</evidence>
<dbReference type="GO" id="GO:0003723">
    <property type="term" value="F:RNA binding"/>
    <property type="evidence" value="ECO:0007669"/>
    <property type="project" value="EnsemblPlants"/>
</dbReference>
<dbReference type="PANTHER" id="PTHR13068:SF23">
    <property type="entry name" value="TRANSCRIPTION TERMINATION FACTOR MTERF15, MITOCHONDRIAL"/>
    <property type="match status" value="1"/>
</dbReference>
<dbReference type="Gene3D" id="1.25.70.10">
    <property type="entry name" value="Transcription termination factor 3, mitochondrial"/>
    <property type="match status" value="1"/>
</dbReference>